<keyword evidence="1" id="KW-0472">Membrane</keyword>
<reference evidence="2" key="2">
    <citation type="submission" date="2025-09" db="UniProtKB">
        <authorList>
            <consortium name="Ensembl"/>
        </authorList>
    </citation>
    <scope>IDENTIFICATION</scope>
</reference>
<evidence type="ECO:0000256" key="1">
    <source>
        <dbReference type="SAM" id="Phobius"/>
    </source>
</evidence>
<reference evidence="2" key="1">
    <citation type="submission" date="2025-08" db="UniProtKB">
        <authorList>
            <consortium name="Ensembl"/>
        </authorList>
    </citation>
    <scope>IDENTIFICATION</scope>
</reference>
<keyword evidence="1" id="KW-1133">Transmembrane helix</keyword>
<feature type="transmembrane region" description="Helical" evidence="1">
    <location>
        <begin position="12"/>
        <end position="36"/>
    </location>
</feature>
<dbReference type="AlphaFoldDB" id="A0A3B3ZKR8"/>
<evidence type="ECO:0000313" key="2">
    <source>
        <dbReference type="Ensembl" id="ENSPMGP00000005011.1"/>
    </source>
</evidence>
<protein>
    <submittedName>
        <fullName evidence="2">Uncharacterized protein</fullName>
    </submittedName>
</protein>
<evidence type="ECO:0000313" key="3">
    <source>
        <dbReference type="Proteomes" id="UP000261520"/>
    </source>
</evidence>
<dbReference type="Ensembl" id="ENSPMGT00000005314.1">
    <property type="protein sequence ID" value="ENSPMGP00000005011.1"/>
    <property type="gene ID" value="ENSPMGG00000004221.1"/>
</dbReference>
<dbReference type="Proteomes" id="UP000261520">
    <property type="component" value="Unplaced"/>
</dbReference>
<keyword evidence="3" id="KW-1185">Reference proteome</keyword>
<sequence>MDQPDDKNLDYFFFFFFISDCFPKGKLALIITCLLIEKAVQIHPFPVYSLSLHLTLSVFLSSTWLLSFVLSIF</sequence>
<organism evidence="2 3">
    <name type="scientific">Periophthalmus magnuspinnatus</name>
    <dbReference type="NCBI Taxonomy" id="409849"/>
    <lineage>
        <taxon>Eukaryota</taxon>
        <taxon>Metazoa</taxon>
        <taxon>Chordata</taxon>
        <taxon>Craniata</taxon>
        <taxon>Vertebrata</taxon>
        <taxon>Euteleostomi</taxon>
        <taxon>Actinopterygii</taxon>
        <taxon>Neopterygii</taxon>
        <taxon>Teleostei</taxon>
        <taxon>Neoteleostei</taxon>
        <taxon>Acanthomorphata</taxon>
        <taxon>Gobiaria</taxon>
        <taxon>Gobiiformes</taxon>
        <taxon>Gobioidei</taxon>
        <taxon>Gobiidae</taxon>
        <taxon>Oxudercinae</taxon>
        <taxon>Periophthalmus</taxon>
    </lineage>
</organism>
<keyword evidence="1" id="KW-0812">Transmembrane</keyword>
<proteinExistence type="predicted"/>
<accession>A0A3B3ZKR8</accession>
<feature type="transmembrane region" description="Helical" evidence="1">
    <location>
        <begin position="48"/>
        <end position="72"/>
    </location>
</feature>
<name>A0A3B3ZKR8_9GOBI</name>